<keyword evidence="6" id="KW-0862">Zinc</keyword>
<dbReference type="SMART" id="SM00184">
    <property type="entry name" value="RING"/>
    <property type="match status" value="2"/>
</dbReference>
<evidence type="ECO:0000256" key="7">
    <source>
        <dbReference type="ARBA" id="ARBA00035131"/>
    </source>
</evidence>
<dbReference type="Pfam" id="PF00097">
    <property type="entry name" value="zf-C3HC4"/>
    <property type="match status" value="2"/>
</dbReference>
<feature type="non-terminal residue" evidence="10">
    <location>
        <position position="1"/>
    </location>
</feature>
<evidence type="ECO:0000256" key="8">
    <source>
        <dbReference type="ARBA" id="ARBA00035390"/>
    </source>
</evidence>
<comment type="similarity">
    <text evidence="2">Belongs to the RNF10 family.</text>
</comment>
<dbReference type="PROSITE" id="PS50089">
    <property type="entry name" value="ZF_RING_2"/>
    <property type="match status" value="2"/>
</dbReference>
<proteinExistence type="inferred from homology"/>
<dbReference type="Gene3D" id="3.30.40.10">
    <property type="entry name" value="Zinc/RING finger domain, C3HC4 (zinc finger)"/>
    <property type="match status" value="2"/>
</dbReference>
<evidence type="ECO:0000256" key="9">
    <source>
        <dbReference type="SAM" id="MobiDB-lite"/>
    </source>
</evidence>
<reference evidence="10" key="1">
    <citation type="journal article" date="2013" name="Genome Biol.">
        <title>Draft genome of the mountain pine beetle, Dendroctonus ponderosae Hopkins, a major forest pest.</title>
        <authorList>
            <person name="Keeling C.I."/>
            <person name="Yuen M.M."/>
            <person name="Liao N.Y."/>
            <person name="Docking T.R."/>
            <person name="Chan S.K."/>
            <person name="Taylor G.A."/>
            <person name="Palmquist D.L."/>
            <person name="Jackman S.D."/>
            <person name="Nguyen A."/>
            <person name="Li M."/>
            <person name="Henderson H."/>
            <person name="Janes J.K."/>
            <person name="Zhao Y."/>
            <person name="Pandoh P."/>
            <person name="Moore R."/>
            <person name="Sperling F.A."/>
            <person name="Huber D.P."/>
            <person name="Birol I."/>
            <person name="Jones S.J."/>
            <person name="Bohlmann J."/>
        </authorList>
    </citation>
    <scope>NUCLEOTIDE SEQUENCE</scope>
</reference>
<comment type="subcellular location">
    <subcellularLocation>
        <location evidence="1">Cytoplasm</location>
    </subcellularLocation>
</comment>
<dbReference type="PANTHER" id="PTHR12983:SF9">
    <property type="entry name" value="E3 UBIQUITIN-PROTEIN LIGASE RNF10"/>
    <property type="match status" value="1"/>
</dbReference>
<keyword evidence="4" id="KW-0479">Metal-binding</keyword>
<accession>N6U453</accession>
<dbReference type="GO" id="GO:0005634">
    <property type="term" value="C:nucleus"/>
    <property type="evidence" value="ECO:0007669"/>
    <property type="project" value="UniProtKB-ARBA"/>
</dbReference>
<dbReference type="PANTHER" id="PTHR12983">
    <property type="entry name" value="RING FINGER 10 FAMILY MEMBER"/>
    <property type="match status" value="1"/>
</dbReference>
<dbReference type="EMBL" id="KB741014">
    <property type="protein sequence ID" value="ENN75406.1"/>
    <property type="molecule type" value="Genomic_DNA"/>
</dbReference>
<dbReference type="GO" id="GO:0008270">
    <property type="term" value="F:zinc ion binding"/>
    <property type="evidence" value="ECO:0007669"/>
    <property type="project" value="UniProtKB-KW"/>
</dbReference>
<evidence type="ECO:0000256" key="2">
    <source>
        <dbReference type="ARBA" id="ARBA00008117"/>
    </source>
</evidence>
<dbReference type="InterPro" id="IPR013083">
    <property type="entry name" value="Znf_RING/FYVE/PHD"/>
</dbReference>
<feature type="region of interest" description="Disordered" evidence="9">
    <location>
        <begin position="552"/>
        <end position="571"/>
    </location>
</feature>
<dbReference type="HOGENOM" id="CLU_279543_0_0_1"/>
<evidence type="ECO:0000256" key="5">
    <source>
        <dbReference type="ARBA" id="ARBA00022771"/>
    </source>
</evidence>
<protein>
    <recommendedName>
        <fullName evidence="7">E3 ubiquitin-protein ligase RNF10</fullName>
    </recommendedName>
    <alternativeName>
        <fullName evidence="8">RING finger protein 10</fullName>
    </alternativeName>
</protein>
<evidence type="ECO:0000256" key="3">
    <source>
        <dbReference type="ARBA" id="ARBA00022490"/>
    </source>
</evidence>
<evidence type="ECO:0000256" key="1">
    <source>
        <dbReference type="ARBA" id="ARBA00004496"/>
    </source>
</evidence>
<keyword evidence="3" id="KW-0963">Cytoplasm</keyword>
<sequence>MEKKGNRNPLSSCRASAGTDLKKNTDAASSKQGARAAPRRREPPGGFFKLNETNRKPQSQRNGKASDKRPKPRGYYYTGAVSRNEEACLVDFLEPELGSVFSPGSKKQSLNHLLNFSFAPRENSSGFPHDHSFDKQNGKGLGTKKHRYNKNHYLQANCQFIVNENGDYRQYMKNPDVLVDWDFIEQVNVQVSEEPFCPICLERPIAAKMTKCGHVYCWSCILHYLGISEKDFCKCPICSDDVLKNDLKSVQVIAHKTYKLNDFIGFKLMKRPRGCLTAYPVDAVIQPDTSILNISQKNEDNTCSKLFLANKGNILEILDREKDELDCLLALDEGGSEKCFIEEAQHLLEARRLGVLNSAEAHTNEVTNYQDDASCSEFNEASESDFYYFYQAEDAQHIYLHGLNAAMIKHTHGSLKCGPKHLKGRILEKEGGCMTEDIRQKYRYLKHLPVTCQVEFAEICLNEPDVNADTLELYKKRRNGRSVSRMRNAGKGKSTLKKTGKWGFMQRTTSDSTFFGHLDVDTTSGQDSPTSNTSLDNAYCGPSFATMLATEKKTSPNQRASAKPITYYSPSSEDFEQKTDYSLTIGDAVAKALENLQEGGAVSRNEEACLVDFLEPELGSVFSPGSKKQSLNHLLNFSFAPRENSSGFPHDHSFDKQNGKGLGTKKHRYNKNHYLQANCQFIVNENGDYRQYMKNPDVLVDWDFIEQVNVQVSEEPFCPICLERPIAAKMTKCGHVYCWSCILHYLGISEKDFCKCPICSDDVLKNDLKSVQVIAHKTYKLNDFIGFKLMKRPRGCLTAYPVDAVIQPDTSILNISQKNEDNTCSKLFLANKGNILEILDREKDELDCLLALDEGGSEKCFIEEAQHLLEARRLGVLNSAEAHTNEVTNYQDDASCSEFNEASESDFYYFYQAEDAQHIYLHGLNAAMIKHTHGSLKCGPKHLKGRILEKEGGCMTEDIRQKYRYLKHLPVTCQVEFAEICLNEPDVNADTLELYKNVYTANEMLESRQRTTSDSTFFGHLDVDTTSGQDSPTSNTSLDNAYCGPSFATMLATEKKTSPNQRASAKPITYYSPSSEDFEQKTDYSLTIGDAVAKALENLQEGGASGSGKKKKKKHKLVYSTLMTLPN</sequence>
<dbReference type="OrthoDB" id="10064108at2759"/>
<organism evidence="10">
    <name type="scientific">Dendroctonus ponderosae</name>
    <name type="common">Mountain pine beetle</name>
    <dbReference type="NCBI Taxonomy" id="77166"/>
    <lineage>
        <taxon>Eukaryota</taxon>
        <taxon>Metazoa</taxon>
        <taxon>Ecdysozoa</taxon>
        <taxon>Arthropoda</taxon>
        <taxon>Hexapoda</taxon>
        <taxon>Insecta</taxon>
        <taxon>Pterygota</taxon>
        <taxon>Neoptera</taxon>
        <taxon>Endopterygota</taxon>
        <taxon>Coleoptera</taxon>
        <taxon>Polyphaga</taxon>
        <taxon>Cucujiformia</taxon>
        <taxon>Curculionidae</taxon>
        <taxon>Scolytinae</taxon>
        <taxon>Dendroctonus</taxon>
    </lineage>
</organism>
<dbReference type="InterPro" id="IPR001841">
    <property type="entry name" value="Znf_RING"/>
</dbReference>
<dbReference type="CDD" id="cd16536">
    <property type="entry name" value="RING-HC_RNF10"/>
    <property type="match status" value="2"/>
</dbReference>
<dbReference type="GO" id="GO:0005737">
    <property type="term" value="C:cytoplasm"/>
    <property type="evidence" value="ECO:0007669"/>
    <property type="project" value="UniProtKB-SubCell"/>
</dbReference>
<keyword evidence="5" id="KW-0863">Zinc-finger</keyword>
<dbReference type="InterPro" id="IPR018957">
    <property type="entry name" value="Znf_C3HC4_RING-type"/>
</dbReference>
<name>N6U453_DENPD</name>
<evidence type="ECO:0000256" key="6">
    <source>
        <dbReference type="ARBA" id="ARBA00022833"/>
    </source>
</evidence>
<evidence type="ECO:0000313" key="10">
    <source>
        <dbReference type="EMBL" id="ENN75406.1"/>
    </source>
</evidence>
<dbReference type="GO" id="GO:0000976">
    <property type="term" value="F:transcription cis-regulatory region binding"/>
    <property type="evidence" value="ECO:0007669"/>
    <property type="project" value="TreeGrafter"/>
</dbReference>
<dbReference type="SUPFAM" id="SSF57850">
    <property type="entry name" value="RING/U-box"/>
    <property type="match status" value="2"/>
</dbReference>
<dbReference type="AlphaFoldDB" id="N6U453"/>
<dbReference type="InterPro" id="IPR039739">
    <property type="entry name" value="MAG2/RNF10"/>
</dbReference>
<dbReference type="PROSITE" id="PS00518">
    <property type="entry name" value="ZF_RING_1"/>
    <property type="match status" value="2"/>
</dbReference>
<feature type="region of interest" description="Disordered" evidence="9">
    <location>
        <begin position="1"/>
        <end position="76"/>
    </location>
</feature>
<gene>
    <name evidence="10" type="ORF">YQE_07957</name>
</gene>
<dbReference type="GO" id="GO:0045944">
    <property type="term" value="P:positive regulation of transcription by RNA polymerase II"/>
    <property type="evidence" value="ECO:0007669"/>
    <property type="project" value="TreeGrafter"/>
</dbReference>
<feature type="region of interest" description="Disordered" evidence="9">
    <location>
        <begin position="1055"/>
        <end position="1075"/>
    </location>
</feature>
<dbReference type="InterPro" id="IPR017907">
    <property type="entry name" value="Znf_RING_CS"/>
</dbReference>
<evidence type="ECO:0000256" key="4">
    <source>
        <dbReference type="ARBA" id="ARBA00022723"/>
    </source>
</evidence>